<keyword evidence="1" id="KW-0472">Membrane</keyword>
<name>R2T9V9_9ENTE</name>
<dbReference type="HOGENOM" id="CLU_074054_0_0_9"/>
<feature type="transmembrane region" description="Helical" evidence="1">
    <location>
        <begin position="157"/>
        <end position="178"/>
    </location>
</feature>
<evidence type="ECO:0000256" key="1">
    <source>
        <dbReference type="SAM" id="Phobius"/>
    </source>
</evidence>
<dbReference type="PATRIC" id="fig|1158609.3.peg.2658"/>
<feature type="transmembrane region" description="Helical" evidence="1">
    <location>
        <begin position="36"/>
        <end position="54"/>
    </location>
</feature>
<feature type="transmembrane region" description="Helical" evidence="1">
    <location>
        <begin position="66"/>
        <end position="84"/>
    </location>
</feature>
<evidence type="ECO:0000313" key="3">
    <source>
        <dbReference type="EMBL" id="EOT65789.1"/>
    </source>
</evidence>
<dbReference type="EMBL" id="AJAS01000022">
    <property type="protein sequence ID" value="EOH96999.1"/>
    <property type="molecule type" value="Genomic_DNA"/>
</dbReference>
<keyword evidence="5" id="KW-1185">Reference proteome</keyword>
<gene>
    <name evidence="3" type="ORF">I586_02058</name>
    <name evidence="2" type="ORF">UAY_02731</name>
</gene>
<keyword evidence="1" id="KW-1133">Transmembrane helix</keyword>
<feature type="transmembrane region" description="Helical" evidence="1">
    <location>
        <begin position="91"/>
        <end position="121"/>
    </location>
</feature>
<organism evidence="2 4">
    <name type="scientific">Enterococcus moraviensis ATCC BAA-383</name>
    <dbReference type="NCBI Taxonomy" id="1158609"/>
    <lineage>
        <taxon>Bacteria</taxon>
        <taxon>Bacillati</taxon>
        <taxon>Bacillota</taxon>
        <taxon>Bacilli</taxon>
        <taxon>Lactobacillales</taxon>
        <taxon>Enterococcaceae</taxon>
        <taxon>Enterococcus</taxon>
    </lineage>
</organism>
<evidence type="ECO:0000313" key="5">
    <source>
        <dbReference type="Proteomes" id="UP000014157"/>
    </source>
</evidence>
<feature type="transmembrane region" description="Helical" evidence="1">
    <location>
        <begin position="133"/>
        <end position="150"/>
    </location>
</feature>
<reference evidence="3 5" key="2">
    <citation type="submission" date="2013-03" db="EMBL/GenBank/DDBJ databases">
        <title>The Genome Sequence of Enterococcus moraviensis BAA-383 (PacBio/Illumina hybrid assembly).</title>
        <authorList>
            <consortium name="The Broad Institute Genomics Platform"/>
            <consortium name="The Broad Institute Genome Sequencing Center for Infectious Disease"/>
            <person name="Earl A."/>
            <person name="Russ C."/>
            <person name="Gilmore M."/>
            <person name="Surin D."/>
            <person name="Walker B."/>
            <person name="Young S."/>
            <person name="Zeng Q."/>
            <person name="Gargeya S."/>
            <person name="Fitzgerald M."/>
            <person name="Haas B."/>
            <person name="Abouelleil A."/>
            <person name="Allen A.W."/>
            <person name="Alvarado L."/>
            <person name="Arachchi H.M."/>
            <person name="Berlin A.M."/>
            <person name="Chapman S.B."/>
            <person name="Gainer-Dewar J."/>
            <person name="Goldberg J."/>
            <person name="Griggs A."/>
            <person name="Gujja S."/>
            <person name="Hansen M."/>
            <person name="Howarth C."/>
            <person name="Imamovic A."/>
            <person name="Ireland A."/>
            <person name="Larimer J."/>
            <person name="McCowan C."/>
            <person name="Murphy C."/>
            <person name="Pearson M."/>
            <person name="Poon T.W."/>
            <person name="Priest M."/>
            <person name="Roberts A."/>
            <person name="Saif S."/>
            <person name="Shea T."/>
            <person name="Sisk P."/>
            <person name="Sykes S."/>
            <person name="Wortman J."/>
            <person name="Nusbaum C."/>
            <person name="Birren B."/>
        </authorList>
    </citation>
    <scope>NUCLEOTIDE SEQUENCE [LARGE SCALE GENOMIC DNA]</scope>
    <source>
        <strain evidence="3 5">ATCC BAA-383</strain>
    </source>
</reference>
<dbReference type="InterPro" id="IPR008875">
    <property type="entry name" value="TraX"/>
</dbReference>
<dbReference type="eggNOG" id="ENOG5030KIS">
    <property type="taxonomic scope" value="Bacteria"/>
</dbReference>
<dbReference type="AlphaFoldDB" id="R2T9V9"/>
<dbReference type="STRING" id="155617.RV09_GL001687"/>
<evidence type="ECO:0008006" key="6">
    <source>
        <dbReference type="Google" id="ProtNLM"/>
    </source>
</evidence>
<dbReference type="Pfam" id="PF05857">
    <property type="entry name" value="TraX"/>
    <property type="match status" value="1"/>
</dbReference>
<reference evidence="2 4" key="1">
    <citation type="submission" date="2013-02" db="EMBL/GenBank/DDBJ databases">
        <title>The Genome Sequence of Enterococcus moraviensis BAA-383.</title>
        <authorList>
            <consortium name="The Broad Institute Genome Sequencing Platform"/>
            <consortium name="The Broad Institute Genome Sequencing Center for Infectious Disease"/>
            <person name="Earl A.M."/>
            <person name="Gilmore M.S."/>
            <person name="Lebreton F."/>
            <person name="Walker B."/>
            <person name="Young S.K."/>
            <person name="Zeng Q."/>
            <person name="Gargeya S."/>
            <person name="Fitzgerald M."/>
            <person name="Haas B."/>
            <person name="Abouelleil A."/>
            <person name="Alvarado L."/>
            <person name="Arachchi H.M."/>
            <person name="Berlin A.M."/>
            <person name="Chapman S.B."/>
            <person name="Dewar J."/>
            <person name="Goldberg J."/>
            <person name="Griggs A."/>
            <person name="Gujja S."/>
            <person name="Hansen M."/>
            <person name="Howarth C."/>
            <person name="Imamovic A."/>
            <person name="Larimer J."/>
            <person name="McCowan C."/>
            <person name="Murphy C."/>
            <person name="Neiman D."/>
            <person name="Pearson M."/>
            <person name="Priest M."/>
            <person name="Roberts A."/>
            <person name="Saif S."/>
            <person name="Shea T."/>
            <person name="Sisk P."/>
            <person name="Sykes S."/>
            <person name="Wortman J."/>
            <person name="Nusbaum C."/>
            <person name="Birren B."/>
        </authorList>
    </citation>
    <scope>NUCLEOTIDE SEQUENCE [LARGE SCALE GENOMIC DNA]</scope>
    <source>
        <strain evidence="2 4">ATCC BAA-383</strain>
    </source>
</reference>
<comment type="caution">
    <text evidence="2">The sequence shown here is derived from an EMBL/GenBank/DDBJ whole genome shotgun (WGS) entry which is preliminary data.</text>
</comment>
<evidence type="ECO:0000313" key="4">
    <source>
        <dbReference type="Proteomes" id="UP000013781"/>
    </source>
</evidence>
<evidence type="ECO:0000313" key="2">
    <source>
        <dbReference type="EMBL" id="EOH96999.1"/>
    </source>
</evidence>
<accession>R2T9V9</accession>
<protein>
    <recommendedName>
        <fullName evidence="6">Fimbrial assembly protein fimC</fullName>
    </recommendedName>
</protein>
<feature type="transmembrane region" description="Helical" evidence="1">
    <location>
        <begin position="6"/>
        <end position="24"/>
    </location>
</feature>
<feature type="transmembrane region" description="Helical" evidence="1">
    <location>
        <begin position="190"/>
        <end position="210"/>
    </location>
</feature>
<dbReference type="EMBL" id="ASWB01000003">
    <property type="protein sequence ID" value="EOT65789.1"/>
    <property type="molecule type" value="Genomic_DNA"/>
</dbReference>
<sequence>MLPFFAISEFVGRFTFPIMAYLLVEGCHYSKNLKKYVLRLTTFWIISIYPFYLLHNQDYSFSITDVPNNIFFTLLMGLLMMIYYGKTKNSVLHFFIVILFAAFSILSDWNVVGVLLIWALYKFHNDKGIKITMLVYFVLFEVLSIIGLLYSTNTLAYIVELISPFGFLAVGYILLHYNGKRGYSPNWVKWGFYAFYPVHIIVLEVIRYLIL</sequence>
<dbReference type="Proteomes" id="UP000014157">
    <property type="component" value="Unassembled WGS sequence"/>
</dbReference>
<proteinExistence type="predicted"/>
<keyword evidence="1" id="KW-0812">Transmembrane</keyword>
<dbReference type="Proteomes" id="UP000013781">
    <property type="component" value="Unassembled WGS sequence"/>
</dbReference>